<gene>
    <name evidence="2" type="ORF">C7K55_02420</name>
</gene>
<accession>A0A2P7N060</accession>
<dbReference type="EMBL" id="PXXO01000002">
    <property type="protein sequence ID" value="PSJ06849.1"/>
    <property type="molecule type" value="Genomic_DNA"/>
</dbReference>
<sequence length="115" mass="12968">MSWARFALFLSFTFQVALIRAPLLAQGRQQSPPPASRQTLYDPDLSTCDSERIRTAFQQQLQPFADQGDAVLAYLRQIQLEMTAKTLSRCVSRQLLSPEQAAQLSRELAESPTRP</sequence>
<dbReference type="RefSeq" id="WP_106501821.1">
    <property type="nucleotide sequence ID" value="NZ_PXXO01000002.1"/>
</dbReference>
<protein>
    <submittedName>
        <fullName evidence="2">Uncharacterized protein</fullName>
    </submittedName>
</protein>
<keyword evidence="1" id="KW-0732">Signal</keyword>
<organism evidence="2 3">
    <name type="scientific">Cyanobium usitatum str. Tous</name>
    <dbReference type="NCBI Taxonomy" id="2116684"/>
    <lineage>
        <taxon>Bacteria</taxon>
        <taxon>Bacillati</taxon>
        <taxon>Cyanobacteriota</taxon>
        <taxon>Cyanophyceae</taxon>
        <taxon>Synechococcales</taxon>
        <taxon>Prochlorococcaceae</taxon>
        <taxon>Cyanobium</taxon>
    </lineage>
</organism>
<evidence type="ECO:0000256" key="1">
    <source>
        <dbReference type="SAM" id="SignalP"/>
    </source>
</evidence>
<feature type="chain" id="PRO_5015154728" evidence="1">
    <location>
        <begin position="26"/>
        <end position="115"/>
    </location>
</feature>
<dbReference type="AlphaFoldDB" id="A0A2P7N060"/>
<reference evidence="2 3" key="1">
    <citation type="journal article" date="2018" name="Environ. Microbiol.">
        <title>Ecological and genomic features of two widespread freshwater picocyanobacteria.</title>
        <authorList>
            <person name="Cabello-Yeves P.J."/>
            <person name="Picazo A."/>
            <person name="Camacho A."/>
            <person name="Callieri C."/>
            <person name="Rosselli R."/>
            <person name="Roda-Garcia J.J."/>
            <person name="Coutinho F.H."/>
            <person name="Rodriguez-Valera F."/>
        </authorList>
    </citation>
    <scope>NUCLEOTIDE SEQUENCE [LARGE SCALE GENOMIC DNA]</scope>
    <source>
        <strain evidence="2 3">Tous</strain>
    </source>
</reference>
<feature type="signal peptide" evidence="1">
    <location>
        <begin position="1"/>
        <end position="25"/>
    </location>
</feature>
<dbReference type="OrthoDB" id="565175at2"/>
<comment type="caution">
    <text evidence="2">The sequence shown here is derived from an EMBL/GenBank/DDBJ whole genome shotgun (WGS) entry which is preliminary data.</text>
</comment>
<keyword evidence="3" id="KW-1185">Reference proteome</keyword>
<proteinExistence type="predicted"/>
<name>A0A2P7N060_9CYAN</name>
<dbReference type="Proteomes" id="UP000243002">
    <property type="component" value="Unassembled WGS sequence"/>
</dbReference>
<evidence type="ECO:0000313" key="2">
    <source>
        <dbReference type="EMBL" id="PSJ06849.1"/>
    </source>
</evidence>
<evidence type="ECO:0000313" key="3">
    <source>
        <dbReference type="Proteomes" id="UP000243002"/>
    </source>
</evidence>